<dbReference type="SUPFAM" id="SSF55961">
    <property type="entry name" value="Bet v1-like"/>
    <property type="match status" value="1"/>
</dbReference>
<dbReference type="Pfam" id="PF10604">
    <property type="entry name" value="Polyketide_cyc2"/>
    <property type="match status" value="1"/>
</dbReference>
<evidence type="ECO:0000313" key="2">
    <source>
        <dbReference type="Proteomes" id="UP000275579"/>
    </source>
</evidence>
<dbReference type="CDD" id="cd07822">
    <property type="entry name" value="SRPBCC_4"/>
    <property type="match status" value="1"/>
</dbReference>
<gene>
    <name evidence="1" type="ORF">DDE74_35790</name>
</gene>
<dbReference type="EMBL" id="CP029042">
    <property type="protein sequence ID" value="AZS75547.1"/>
    <property type="molecule type" value="Genomic_DNA"/>
</dbReference>
<organism evidence="1 2">
    <name type="scientific">Streptomyces lydicus</name>
    <dbReference type="NCBI Taxonomy" id="47763"/>
    <lineage>
        <taxon>Bacteria</taxon>
        <taxon>Bacillati</taxon>
        <taxon>Actinomycetota</taxon>
        <taxon>Actinomycetes</taxon>
        <taxon>Kitasatosporales</taxon>
        <taxon>Streptomycetaceae</taxon>
        <taxon>Streptomyces</taxon>
    </lineage>
</organism>
<name>A0A3S9YL01_9ACTN</name>
<evidence type="ECO:0000313" key="1">
    <source>
        <dbReference type="EMBL" id="AZS75547.1"/>
    </source>
</evidence>
<dbReference type="AlphaFoldDB" id="A0A3S9YL01"/>
<dbReference type="InterPro" id="IPR019587">
    <property type="entry name" value="Polyketide_cyclase/dehydratase"/>
</dbReference>
<dbReference type="RefSeq" id="WP_127154291.1">
    <property type="nucleotide sequence ID" value="NZ_CP029042.1"/>
</dbReference>
<dbReference type="PANTHER" id="PTHR36166">
    <property type="entry name" value="CHROMOSOME 9, WHOLE GENOME SHOTGUN SEQUENCE"/>
    <property type="match status" value="1"/>
</dbReference>
<dbReference type="Proteomes" id="UP000275579">
    <property type="component" value="Chromosome"/>
</dbReference>
<sequence length="150" mass="16910">MREITTTIAIAAAPLEVWDVLTDFRHYPEWNPFIREASGEARTGQTLTLRMFPAQGRPMTFRPRVLIADPGVELRWLGRFLLPGVFDGEHRFVLSHKGGVTRVTQSEQFSGLLIPLLGRTIDATTDNFRLLNEALKVRVEDRSAPRATAP</sequence>
<accession>A0A3S9YL01</accession>
<protein>
    <submittedName>
        <fullName evidence="1">SRPBCC domain-containing protein</fullName>
    </submittedName>
</protein>
<dbReference type="Gene3D" id="3.30.530.20">
    <property type="match status" value="1"/>
</dbReference>
<dbReference type="InterPro" id="IPR023393">
    <property type="entry name" value="START-like_dom_sf"/>
</dbReference>
<reference evidence="1 2" key="1">
    <citation type="submission" date="2018-04" db="EMBL/GenBank/DDBJ databases">
        <title>Complete genome sequences of Streptomyces lydicus strain WYEC and characterization of antagonistic properties of biological control agents.</title>
        <authorList>
            <person name="Mariita R.M."/>
            <person name="Sello J.K."/>
        </authorList>
    </citation>
    <scope>NUCLEOTIDE SEQUENCE [LARGE SCALE GENOMIC DNA]</scope>
    <source>
        <strain evidence="1 2">WYEC 108</strain>
    </source>
</reference>
<dbReference type="PANTHER" id="PTHR36166:SF1">
    <property type="entry name" value="SRPBCC DOMAIN-CONTAINING PROTEIN"/>
    <property type="match status" value="1"/>
</dbReference>
<proteinExistence type="predicted"/>